<accession>A0A378RLQ1</accession>
<comment type="subcellular location">
    <subcellularLocation>
        <location evidence="1">Membrane</location>
        <topology evidence="1">Multi-pass membrane protein</topology>
    </subcellularLocation>
</comment>
<feature type="transmembrane region" description="Helical" evidence="5">
    <location>
        <begin position="26"/>
        <end position="47"/>
    </location>
</feature>
<feature type="transmembrane region" description="Helical" evidence="5">
    <location>
        <begin position="195"/>
        <end position="218"/>
    </location>
</feature>
<evidence type="ECO:0000259" key="6">
    <source>
        <dbReference type="Pfam" id="PF13515"/>
    </source>
</evidence>
<reference evidence="7 8" key="1">
    <citation type="submission" date="2018-06" db="EMBL/GenBank/DDBJ databases">
        <authorList>
            <consortium name="Pathogen Informatics"/>
            <person name="Doyle S."/>
        </authorList>
    </citation>
    <scope>NUCLEOTIDE SEQUENCE [LARGE SCALE GENOMIC DNA]</scope>
    <source>
        <strain evidence="7 8">NCTC11179</strain>
    </source>
</reference>
<keyword evidence="2 5" id="KW-0812">Transmembrane</keyword>
<dbReference type="Proteomes" id="UP000255024">
    <property type="component" value="Unassembled WGS sequence"/>
</dbReference>
<feature type="transmembrane region" description="Helical" evidence="5">
    <location>
        <begin position="224"/>
        <end position="240"/>
    </location>
</feature>
<proteinExistence type="predicted"/>
<evidence type="ECO:0000256" key="3">
    <source>
        <dbReference type="ARBA" id="ARBA00022989"/>
    </source>
</evidence>
<dbReference type="AlphaFoldDB" id="A0A378RLQ1"/>
<evidence type="ECO:0000256" key="2">
    <source>
        <dbReference type="ARBA" id="ARBA00022692"/>
    </source>
</evidence>
<feature type="transmembrane region" description="Helical" evidence="5">
    <location>
        <begin position="151"/>
        <end position="174"/>
    </location>
</feature>
<dbReference type="EMBL" id="UGQL01000001">
    <property type="protein sequence ID" value="STZ27915.1"/>
    <property type="molecule type" value="Genomic_DNA"/>
</dbReference>
<feature type="domain" description="Integral membrane bound transporter" evidence="6">
    <location>
        <begin position="211"/>
        <end position="335"/>
    </location>
</feature>
<feature type="transmembrane region" description="Helical" evidence="5">
    <location>
        <begin position="247"/>
        <end position="264"/>
    </location>
</feature>
<gene>
    <name evidence="7" type="ORF">NCTC11179_01453</name>
</gene>
<organism evidence="7 8">
    <name type="scientific">Myroides odoratus</name>
    <name type="common">Flavobacterium odoratum</name>
    <dbReference type="NCBI Taxonomy" id="256"/>
    <lineage>
        <taxon>Bacteria</taxon>
        <taxon>Pseudomonadati</taxon>
        <taxon>Bacteroidota</taxon>
        <taxon>Flavobacteriia</taxon>
        <taxon>Flavobacteriales</taxon>
        <taxon>Flavobacteriaceae</taxon>
        <taxon>Myroides</taxon>
    </lineage>
</organism>
<keyword evidence="3 5" id="KW-1133">Transmembrane helix</keyword>
<feature type="transmembrane region" description="Helical" evidence="5">
    <location>
        <begin position="53"/>
        <end position="70"/>
    </location>
</feature>
<evidence type="ECO:0000256" key="5">
    <source>
        <dbReference type="SAM" id="Phobius"/>
    </source>
</evidence>
<feature type="transmembrane region" description="Helical" evidence="5">
    <location>
        <begin position="321"/>
        <end position="342"/>
    </location>
</feature>
<evidence type="ECO:0000313" key="8">
    <source>
        <dbReference type="Proteomes" id="UP000255024"/>
    </source>
</evidence>
<dbReference type="Pfam" id="PF13515">
    <property type="entry name" value="FUSC_2"/>
    <property type="match status" value="1"/>
</dbReference>
<feature type="transmembrane region" description="Helical" evidence="5">
    <location>
        <begin position="295"/>
        <end position="315"/>
    </location>
</feature>
<protein>
    <recommendedName>
        <fullName evidence="6">Integral membrane bound transporter domain-containing protein</fullName>
    </recommendedName>
</protein>
<name>A0A378RLQ1_MYROD</name>
<sequence length="369" mass="41716">MRSNFFVQLLKQESKNLFQLKHSDRLWHIPFMAMFAIGVPLLVGWYFDNLQAGLLACLAGLVILYLPSNLPTPQRMFIMLVCSFGFMFSYVVGVIFSFNFIVSALVFGLFATAVHWISLYFSMPPPGSFFFIMIASMASNTPFDFDTIATRIGYFVLGTIFACTLALIYSFIVGRKYTSKTPVRIIIPVPIKTQVDYFIRSLIVGAFMCLSLLIGNLLNFNNPYWIPISCLAIMQGISLYHVWQRALHRIAGTFIGIGLCWVLISISQDPLYLCICIMLLQFIIEIFISRNYALAVIFITALTVLLAEAGSSLIHSPNELIQARLTDIVIGSLLGGIGGWLLHHEYLRHHTVDQIRSTRISLKRRRKKA</sequence>
<feature type="transmembrane region" description="Helical" evidence="5">
    <location>
        <begin position="270"/>
        <end position="288"/>
    </location>
</feature>
<evidence type="ECO:0000256" key="1">
    <source>
        <dbReference type="ARBA" id="ARBA00004141"/>
    </source>
</evidence>
<evidence type="ECO:0000313" key="7">
    <source>
        <dbReference type="EMBL" id="STZ27915.1"/>
    </source>
</evidence>
<keyword evidence="8" id="KW-1185">Reference proteome</keyword>
<dbReference type="InterPro" id="IPR049453">
    <property type="entry name" value="Memb_transporter_dom"/>
</dbReference>
<keyword evidence="4 5" id="KW-0472">Membrane</keyword>
<dbReference type="GO" id="GO:0016020">
    <property type="term" value="C:membrane"/>
    <property type="evidence" value="ECO:0007669"/>
    <property type="project" value="UniProtKB-SubCell"/>
</dbReference>
<evidence type="ECO:0000256" key="4">
    <source>
        <dbReference type="ARBA" id="ARBA00023136"/>
    </source>
</evidence>
<dbReference type="RefSeq" id="WP_115090758.1">
    <property type="nucleotide sequence ID" value="NZ_CP068107.1"/>
</dbReference>